<dbReference type="AlphaFoldDB" id="A0AAN7SL40"/>
<evidence type="ECO:0000313" key="1">
    <source>
        <dbReference type="EMBL" id="KAK4884969.1"/>
    </source>
</evidence>
<gene>
    <name evidence="1" type="ORF">RN001_001240</name>
</gene>
<evidence type="ECO:0000313" key="2">
    <source>
        <dbReference type="Proteomes" id="UP001353858"/>
    </source>
</evidence>
<keyword evidence="2" id="KW-1185">Reference proteome</keyword>
<sequence length="105" mass="11707">MKHVLCFCWKKSNSDKSENVIVNTNIEINTSDAISVESVSNAPDLILRRDESYPQKVSRTRTISSSSNVSVKTFHSARSFVSSDTDDFYSICSDSSVKPNDSNYS</sequence>
<name>A0AAN7SL40_9COLE</name>
<comment type="caution">
    <text evidence="1">The sequence shown here is derived from an EMBL/GenBank/DDBJ whole genome shotgun (WGS) entry which is preliminary data.</text>
</comment>
<dbReference type="EMBL" id="JARPUR010000001">
    <property type="protein sequence ID" value="KAK4884969.1"/>
    <property type="molecule type" value="Genomic_DNA"/>
</dbReference>
<dbReference type="Proteomes" id="UP001353858">
    <property type="component" value="Unassembled WGS sequence"/>
</dbReference>
<proteinExistence type="predicted"/>
<accession>A0AAN7SL40</accession>
<reference evidence="2" key="1">
    <citation type="submission" date="2023-01" db="EMBL/GenBank/DDBJ databases">
        <title>Key to firefly adult light organ development and bioluminescence: homeobox transcription factors regulate luciferase expression and transportation to peroxisome.</title>
        <authorList>
            <person name="Fu X."/>
        </authorList>
    </citation>
    <scope>NUCLEOTIDE SEQUENCE [LARGE SCALE GENOMIC DNA]</scope>
</reference>
<protein>
    <submittedName>
        <fullName evidence="1">Uncharacterized protein</fullName>
    </submittedName>
</protein>
<organism evidence="1 2">
    <name type="scientific">Aquatica leii</name>
    <dbReference type="NCBI Taxonomy" id="1421715"/>
    <lineage>
        <taxon>Eukaryota</taxon>
        <taxon>Metazoa</taxon>
        <taxon>Ecdysozoa</taxon>
        <taxon>Arthropoda</taxon>
        <taxon>Hexapoda</taxon>
        <taxon>Insecta</taxon>
        <taxon>Pterygota</taxon>
        <taxon>Neoptera</taxon>
        <taxon>Endopterygota</taxon>
        <taxon>Coleoptera</taxon>
        <taxon>Polyphaga</taxon>
        <taxon>Elateriformia</taxon>
        <taxon>Elateroidea</taxon>
        <taxon>Lampyridae</taxon>
        <taxon>Luciolinae</taxon>
        <taxon>Aquatica</taxon>
    </lineage>
</organism>